<evidence type="ECO:0000259" key="20">
    <source>
        <dbReference type="PROSITE" id="PS50089"/>
    </source>
</evidence>
<keyword evidence="8" id="KW-0808">Transferase</keyword>
<dbReference type="GO" id="GO:0005778">
    <property type="term" value="C:peroxisomal membrane"/>
    <property type="evidence" value="ECO:0007669"/>
    <property type="project" value="UniProtKB-SubCell"/>
</dbReference>
<protein>
    <recommendedName>
        <fullName evidence="5">RING-type E3 ubiquitin transferase</fullName>
        <ecNumber evidence="5">2.3.2.27</ecNumber>
    </recommendedName>
</protein>
<keyword evidence="7" id="KW-0962">Peroxisome biogenesis</keyword>
<dbReference type="InterPro" id="IPR017907">
    <property type="entry name" value="Znf_RING_CS"/>
</dbReference>
<feature type="domain" description="RING-type" evidence="20">
    <location>
        <begin position="337"/>
        <end position="375"/>
    </location>
</feature>
<dbReference type="Pfam" id="PF13639">
    <property type="entry name" value="zf-RING_2"/>
    <property type="match status" value="1"/>
</dbReference>
<keyword evidence="11 18" id="KW-0863">Zinc-finger</keyword>
<evidence type="ECO:0000256" key="18">
    <source>
        <dbReference type="PROSITE-ProRule" id="PRU00175"/>
    </source>
</evidence>
<feature type="region of interest" description="Disordered" evidence="19">
    <location>
        <begin position="1"/>
        <end position="30"/>
    </location>
</feature>
<keyword evidence="10" id="KW-0479">Metal-binding</keyword>
<dbReference type="EMBL" id="JADCNM010000010">
    <property type="protein sequence ID" value="KAG0465710.1"/>
    <property type="molecule type" value="Genomic_DNA"/>
</dbReference>
<proteinExistence type="inferred from homology"/>
<organism evidence="21 22">
    <name type="scientific">Vanilla planifolia</name>
    <name type="common">Vanilla</name>
    <dbReference type="NCBI Taxonomy" id="51239"/>
    <lineage>
        <taxon>Eukaryota</taxon>
        <taxon>Viridiplantae</taxon>
        <taxon>Streptophyta</taxon>
        <taxon>Embryophyta</taxon>
        <taxon>Tracheophyta</taxon>
        <taxon>Spermatophyta</taxon>
        <taxon>Magnoliopsida</taxon>
        <taxon>Liliopsida</taxon>
        <taxon>Asparagales</taxon>
        <taxon>Orchidaceae</taxon>
        <taxon>Vanilloideae</taxon>
        <taxon>Vanilleae</taxon>
        <taxon>Vanilla</taxon>
    </lineage>
</organism>
<reference evidence="21 22" key="1">
    <citation type="journal article" date="2020" name="Nat. Food">
        <title>A phased Vanilla planifolia genome enables genetic improvement of flavour and production.</title>
        <authorList>
            <person name="Hasing T."/>
            <person name="Tang H."/>
            <person name="Brym M."/>
            <person name="Khazi F."/>
            <person name="Huang T."/>
            <person name="Chambers A.H."/>
        </authorList>
    </citation>
    <scope>NUCLEOTIDE SEQUENCE [LARGE SCALE GENOMIC DNA]</scope>
    <source>
        <tissue evidence="21">Leaf</tissue>
    </source>
</reference>
<dbReference type="FunFam" id="3.30.40.10:FF:000418">
    <property type="entry name" value="Peroxisome biogenesis factor 10"/>
    <property type="match status" value="1"/>
</dbReference>
<dbReference type="PANTHER" id="PTHR23350">
    <property type="entry name" value="PEROXISOME ASSEMBLY PROTEIN 10"/>
    <property type="match status" value="1"/>
</dbReference>
<evidence type="ECO:0000256" key="19">
    <source>
        <dbReference type="SAM" id="MobiDB-lite"/>
    </source>
</evidence>
<keyword evidence="17" id="KW-0576">Peroxisome</keyword>
<evidence type="ECO:0000256" key="11">
    <source>
        <dbReference type="ARBA" id="ARBA00022771"/>
    </source>
</evidence>
<keyword evidence="15" id="KW-1133">Transmembrane helix</keyword>
<dbReference type="InterPro" id="IPR025654">
    <property type="entry name" value="PEX2/10"/>
</dbReference>
<evidence type="ECO:0000256" key="7">
    <source>
        <dbReference type="ARBA" id="ARBA00022593"/>
    </source>
</evidence>
<evidence type="ECO:0000313" key="21">
    <source>
        <dbReference type="EMBL" id="KAG0465710.1"/>
    </source>
</evidence>
<dbReference type="InterPro" id="IPR006845">
    <property type="entry name" value="Pex_N"/>
</dbReference>
<keyword evidence="9" id="KW-0812">Transmembrane</keyword>
<gene>
    <name evidence="21" type="ORF">HPP92_019874</name>
</gene>
<dbReference type="SMART" id="SM00184">
    <property type="entry name" value="RING"/>
    <property type="match status" value="1"/>
</dbReference>
<dbReference type="Pfam" id="PF04757">
    <property type="entry name" value="Pex2_Pex12"/>
    <property type="match status" value="1"/>
</dbReference>
<dbReference type="CDD" id="cd16527">
    <property type="entry name" value="RING-HC_PEX10"/>
    <property type="match status" value="1"/>
</dbReference>
<dbReference type="GO" id="GO:0061630">
    <property type="term" value="F:ubiquitin protein ligase activity"/>
    <property type="evidence" value="ECO:0007669"/>
    <property type="project" value="UniProtKB-EC"/>
</dbReference>
<dbReference type="Gene3D" id="3.30.40.10">
    <property type="entry name" value="Zinc/RING finger domain, C3HC4 (zinc finger)"/>
    <property type="match status" value="1"/>
</dbReference>
<keyword evidence="12" id="KW-0833">Ubl conjugation pathway</keyword>
<evidence type="ECO:0000256" key="12">
    <source>
        <dbReference type="ARBA" id="ARBA00022786"/>
    </source>
</evidence>
<keyword evidence="16" id="KW-0472">Membrane</keyword>
<evidence type="ECO:0000256" key="10">
    <source>
        <dbReference type="ARBA" id="ARBA00022723"/>
    </source>
</evidence>
<comment type="caution">
    <text evidence="21">The sequence shown here is derived from an EMBL/GenBank/DDBJ whole genome shotgun (WGS) entry which is preliminary data.</text>
</comment>
<evidence type="ECO:0000256" key="2">
    <source>
        <dbReference type="ARBA" id="ARBA00004585"/>
    </source>
</evidence>
<evidence type="ECO:0000256" key="16">
    <source>
        <dbReference type="ARBA" id="ARBA00023136"/>
    </source>
</evidence>
<evidence type="ECO:0000256" key="15">
    <source>
        <dbReference type="ARBA" id="ARBA00022989"/>
    </source>
</evidence>
<comment type="subcellular location">
    <subcellularLocation>
        <location evidence="2">Peroxisome membrane</location>
        <topology evidence="2">Multi-pass membrane protein</topology>
    </subcellularLocation>
</comment>
<evidence type="ECO:0000256" key="6">
    <source>
        <dbReference type="ARBA" id="ARBA00022448"/>
    </source>
</evidence>
<dbReference type="PROSITE" id="PS00518">
    <property type="entry name" value="ZF_RING_1"/>
    <property type="match status" value="1"/>
</dbReference>
<dbReference type="InterPro" id="IPR001841">
    <property type="entry name" value="Znf_RING"/>
</dbReference>
<dbReference type="GO" id="GO:0016558">
    <property type="term" value="P:protein import into peroxisome matrix"/>
    <property type="evidence" value="ECO:0007669"/>
    <property type="project" value="InterPro"/>
</dbReference>
<comment type="similarity">
    <text evidence="4">Belongs to the pex2/pex10/pex12 family.</text>
</comment>
<comment type="catalytic activity">
    <reaction evidence="1">
        <text>S-ubiquitinyl-[E2 ubiquitin-conjugating enzyme]-L-cysteine + [acceptor protein]-L-lysine = [E2 ubiquitin-conjugating enzyme]-L-cysteine + N(6)-ubiquitinyl-[acceptor protein]-L-lysine.</text>
        <dbReference type="EC" id="2.3.2.27"/>
    </reaction>
</comment>
<evidence type="ECO:0000256" key="1">
    <source>
        <dbReference type="ARBA" id="ARBA00000900"/>
    </source>
</evidence>
<dbReference type="AlphaFoldDB" id="A0A835Q3P0"/>
<dbReference type="InterPro" id="IPR013083">
    <property type="entry name" value="Znf_RING/FYVE/PHD"/>
</dbReference>
<evidence type="ECO:0000256" key="13">
    <source>
        <dbReference type="ARBA" id="ARBA00022833"/>
    </source>
</evidence>
<evidence type="ECO:0000256" key="14">
    <source>
        <dbReference type="ARBA" id="ARBA00022927"/>
    </source>
</evidence>
<dbReference type="Proteomes" id="UP000639772">
    <property type="component" value="Chromosome 10"/>
</dbReference>
<dbReference type="OrthoDB" id="6270329at2759"/>
<keyword evidence="13" id="KW-0862">Zinc</keyword>
<evidence type="ECO:0000256" key="8">
    <source>
        <dbReference type="ARBA" id="ARBA00022679"/>
    </source>
</evidence>
<dbReference type="GO" id="GO:0008270">
    <property type="term" value="F:zinc ion binding"/>
    <property type="evidence" value="ECO:0007669"/>
    <property type="project" value="UniProtKB-KW"/>
</dbReference>
<dbReference type="PROSITE" id="PS50089">
    <property type="entry name" value="ZF_RING_2"/>
    <property type="match status" value="1"/>
</dbReference>
<keyword evidence="14" id="KW-0653">Protein transport</keyword>
<name>A0A835Q3P0_VANPL</name>
<comment type="pathway">
    <text evidence="3">Protein modification; protein ubiquitination.</text>
</comment>
<evidence type="ECO:0000256" key="4">
    <source>
        <dbReference type="ARBA" id="ARBA00008704"/>
    </source>
</evidence>
<dbReference type="SUPFAM" id="SSF57850">
    <property type="entry name" value="RING/U-box"/>
    <property type="match status" value="1"/>
</dbReference>
<keyword evidence="6" id="KW-0813">Transport</keyword>
<accession>A0A835Q3P0</accession>
<dbReference type="PANTHER" id="PTHR23350:SF0">
    <property type="entry name" value="PEROXISOME BIOGENESIS FACTOR 10"/>
    <property type="match status" value="1"/>
</dbReference>
<evidence type="ECO:0000313" key="22">
    <source>
        <dbReference type="Proteomes" id="UP000639772"/>
    </source>
</evidence>
<evidence type="ECO:0000256" key="5">
    <source>
        <dbReference type="ARBA" id="ARBA00012483"/>
    </source>
</evidence>
<sequence length="391" mass="43749">MKEDRRDAGSGEARPSSRPPEGSERRFPPAAQPEIMRAAEKDDQYAAYVHDACRDAFRHLFGTRIVVAYQSEIKLLGQTLYYLLTTGTGQQTLGEEYCDISQVANSYGLPPTPARRMVFIVYQTIVPFLAERLSSRMTTHGIIMDDSHFDELHGSNFFRRDQVQYSSSDSSSSRGLLVSGISNLKKKVIGLWLWAVQKWPTVLPFAREALQLALRANLMFFYFEGLYYHISKRAAGIRYVFIGKQSNQRLRYQVLGIFLLVQLCVLAAEGLRRSNLSSIASSVHQTSVGGHPTSIGRGLQVLNEDGKPITDATLRKGSFVSDSTTSEAQAQVSISKCTLCLSTRQHPTATTCGHVFCWNCIMDWCNEKLECPLCRTPITHSSLVCLNHSDF</sequence>
<evidence type="ECO:0000256" key="3">
    <source>
        <dbReference type="ARBA" id="ARBA00004906"/>
    </source>
</evidence>
<dbReference type="EC" id="2.3.2.27" evidence="5"/>
<evidence type="ECO:0000256" key="17">
    <source>
        <dbReference type="ARBA" id="ARBA00023140"/>
    </source>
</evidence>
<evidence type="ECO:0000256" key="9">
    <source>
        <dbReference type="ARBA" id="ARBA00022692"/>
    </source>
</evidence>